<comment type="caution">
    <text evidence="1">The sequence shown here is derived from an EMBL/GenBank/DDBJ whole genome shotgun (WGS) entry which is preliminary data.</text>
</comment>
<evidence type="ECO:0000313" key="2">
    <source>
        <dbReference type="Proteomes" id="UP000075604"/>
    </source>
</evidence>
<gene>
    <name evidence="1" type="ORF">BE04_28610</name>
</gene>
<accession>A0A150PEY4</accession>
<evidence type="ECO:0000313" key="1">
    <source>
        <dbReference type="EMBL" id="KYF54179.1"/>
    </source>
</evidence>
<proteinExistence type="predicted"/>
<dbReference type="EMBL" id="JELX01002822">
    <property type="protein sequence ID" value="KYF54179.1"/>
    <property type="molecule type" value="Genomic_DNA"/>
</dbReference>
<dbReference type="Proteomes" id="UP000075604">
    <property type="component" value="Unassembled WGS sequence"/>
</dbReference>
<name>A0A150PEY4_SORCE</name>
<dbReference type="AlphaFoldDB" id="A0A150PEY4"/>
<reference evidence="1 2" key="1">
    <citation type="submission" date="2014-02" db="EMBL/GenBank/DDBJ databases">
        <title>The small core and large imbalanced accessory genome model reveals a collaborative survival strategy of Sorangium cellulosum strains in nature.</title>
        <authorList>
            <person name="Han K."/>
            <person name="Peng R."/>
            <person name="Blom J."/>
            <person name="Li Y.-Z."/>
        </authorList>
    </citation>
    <scope>NUCLEOTIDE SEQUENCE [LARGE SCALE GENOMIC DNA]</scope>
    <source>
        <strain evidence="1 2">So0157-18</strain>
    </source>
</reference>
<organism evidence="1 2">
    <name type="scientific">Sorangium cellulosum</name>
    <name type="common">Polyangium cellulosum</name>
    <dbReference type="NCBI Taxonomy" id="56"/>
    <lineage>
        <taxon>Bacteria</taxon>
        <taxon>Pseudomonadati</taxon>
        <taxon>Myxococcota</taxon>
        <taxon>Polyangia</taxon>
        <taxon>Polyangiales</taxon>
        <taxon>Polyangiaceae</taxon>
        <taxon>Sorangium</taxon>
    </lineage>
</organism>
<protein>
    <submittedName>
        <fullName evidence="1">Uncharacterized protein</fullName>
    </submittedName>
</protein>
<sequence>MSVDAGLTLNLAAQKGLRSIVDALLASRWRACDDGWWCVPAGEDVSEWRLVQGAERTELDALVQAKMRAGEVFGIRLFWDGADVGGEFLVFPSCEVVFSPTMDRVKLGPRTTDVSWYLSRILPIFAGRDDVDLDSWIWRETA</sequence>